<accession>A0A1Z2L7F9</accession>
<name>A0A1Z2L7F9_9ACTN</name>
<dbReference type="AlphaFoldDB" id="A0A1Z2L7F9"/>
<sequence length="35" mass="3747">MQRGLTLVTMTLLVTAPAVLAALLLRPRSGGRGRR</sequence>
<evidence type="ECO:0000313" key="1">
    <source>
        <dbReference type="EMBL" id="ARZ70229.1"/>
    </source>
</evidence>
<dbReference type="KEGG" id="salj:SMD11_4632"/>
<dbReference type="Proteomes" id="UP000195755">
    <property type="component" value="Chromosome"/>
</dbReference>
<protein>
    <submittedName>
        <fullName evidence="1">Uncharacterized protein</fullName>
    </submittedName>
</protein>
<proteinExistence type="predicted"/>
<evidence type="ECO:0000313" key="2">
    <source>
        <dbReference type="Proteomes" id="UP000195755"/>
    </source>
</evidence>
<reference evidence="1 2" key="1">
    <citation type="submission" date="2017-06" db="EMBL/GenBank/DDBJ databases">
        <title>Streptomyces albireticuli Genome sequencing and assembly.</title>
        <authorList>
            <person name="Wang Y."/>
            <person name="Du B."/>
            <person name="Ding Y."/>
            <person name="Liu H."/>
            <person name="Hou Q."/>
            <person name="Liu K."/>
            <person name="Yao L."/>
            <person name="Wang C."/>
        </authorList>
    </citation>
    <scope>NUCLEOTIDE SEQUENCE [LARGE SCALE GENOMIC DNA]</scope>
    <source>
        <strain evidence="1 2">MDJK11</strain>
    </source>
</reference>
<dbReference type="EMBL" id="CP021744">
    <property type="protein sequence ID" value="ARZ70229.1"/>
    <property type="molecule type" value="Genomic_DNA"/>
</dbReference>
<organism evidence="1 2">
    <name type="scientific">Streptomyces albireticuli</name>
    <dbReference type="NCBI Taxonomy" id="1940"/>
    <lineage>
        <taxon>Bacteria</taxon>
        <taxon>Bacillati</taxon>
        <taxon>Actinomycetota</taxon>
        <taxon>Actinomycetes</taxon>
        <taxon>Kitasatosporales</taxon>
        <taxon>Streptomycetaceae</taxon>
        <taxon>Streptomyces</taxon>
    </lineage>
</organism>
<gene>
    <name evidence="1" type="ORF">SMD11_4632</name>
</gene>